<keyword evidence="5" id="KW-0902">Two-component regulatory system</keyword>
<keyword evidence="6" id="KW-0472">Membrane</keyword>
<dbReference type="EC" id="2.7.13.3" evidence="2"/>
<dbReference type="OrthoDB" id="9778366at2"/>
<dbReference type="Proteomes" id="UP000293300">
    <property type="component" value="Unassembled WGS sequence"/>
</dbReference>
<feature type="transmembrane region" description="Helical" evidence="6">
    <location>
        <begin position="6"/>
        <end position="26"/>
    </location>
</feature>
<dbReference type="AlphaFoldDB" id="A0A4Q9YRX8"/>
<evidence type="ECO:0000313" key="7">
    <source>
        <dbReference type="EMBL" id="TBX66135.1"/>
    </source>
</evidence>
<organism evidence="7 8">
    <name type="scientific">Flavobacterium silvisoli</name>
    <dbReference type="NCBI Taxonomy" id="2529433"/>
    <lineage>
        <taxon>Bacteria</taxon>
        <taxon>Pseudomonadati</taxon>
        <taxon>Bacteroidota</taxon>
        <taxon>Flavobacteriia</taxon>
        <taxon>Flavobacteriales</taxon>
        <taxon>Flavobacteriaceae</taxon>
        <taxon>Flavobacterium</taxon>
    </lineage>
</organism>
<dbReference type="PANTHER" id="PTHR24421">
    <property type="entry name" value="NITRATE/NITRITE SENSOR PROTEIN NARX-RELATED"/>
    <property type="match status" value="1"/>
</dbReference>
<dbReference type="SUPFAM" id="SSF55874">
    <property type="entry name" value="ATPase domain of HSP90 chaperone/DNA topoisomerase II/histidine kinase"/>
    <property type="match status" value="1"/>
</dbReference>
<proteinExistence type="predicted"/>
<dbReference type="InterPro" id="IPR050482">
    <property type="entry name" value="Sensor_HK_TwoCompSys"/>
</dbReference>
<comment type="catalytic activity">
    <reaction evidence="1">
        <text>ATP + protein L-histidine = ADP + protein N-phospho-L-histidine.</text>
        <dbReference type="EC" id="2.7.13.3"/>
    </reaction>
</comment>
<evidence type="ECO:0000256" key="2">
    <source>
        <dbReference type="ARBA" id="ARBA00012438"/>
    </source>
</evidence>
<evidence type="ECO:0000256" key="5">
    <source>
        <dbReference type="ARBA" id="ARBA00023012"/>
    </source>
</evidence>
<dbReference type="EMBL" id="SJPE01000015">
    <property type="protein sequence ID" value="TBX66135.1"/>
    <property type="molecule type" value="Genomic_DNA"/>
</dbReference>
<gene>
    <name evidence="7" type="ORF">EZL74_11140</name>
</gene>
<dbReference type="PANTHER" id="PTHR24421:SF10">
    <property type="entry name" value="NITRATE_NITRITE SENSOR PROTEIN NARQ"/>
    <property type="match status" value="1"/>
</dbReference>
<evidence type="ECO:0000256" key="6">
    <source>
        <dbReference type="SAM" id="Phobius"/>
    </source>
</evidence>
<dbReference type="GO" id="GO:0000160">
    <property type="term" value="P:phosphorelay signal transduction system"/>
    <property type="evidence" value="ECO:0007669"/>
    <property type="project" value="UniProtKB-KW"/>
</dbReference>
<sequence>MIPVFWIGTFIMLFLAVSLILLVMFYQRNLHRYKLHESELLLKASLESERLERVRIANELHDGLQGDLNAIKNFVYILTKSHDQNDMVFVLKETKTAVEAAIETTRLLSQKLMPPLLEQEGCGVAIEKYFLNLEKATGVKFIFKSLDNDIKIPISKGYELYRIIQEFTTNAIKHGLINEFMVVIYGDTTQIIVELIDDGIKFDFFECYKLSQGSGLRNIQSRLKFIKGGLIQRSVLNGNHFEIRILNPLKND</sequence>
<keyword evidence="3" id="KW-0808">Transferase</keyword>
<keyword evidence="6" id="KW-0812">Transmembrane</keyword>
<comment type="caution">
    <text evidence="7">The sequence shown here is derived from an EMBL/GenBank/DDBJ whole genome shotgun (WGS) entry which is preliminary data.</text>
</comment>
<keyword evidence="4" id="KW-0418">Kinase</keyword>
<accession>A0A4Q9YRX8</accession>
<evidence type="ECO:0000256" key="3">
    <source>
        <dbReference type="ARBA" id="ARBA00022679"/>
    </source>
</evidence>
<name>A0A4Q9YRX8_9FLAO</name>
<dbReference type="RefSeq" id="WP_131476704.1">
    <property type="nucleotide sequence ID" value="NZ_SJPE01000015.1"/>
</dbReference>
<keyword evidence="6" id="KW-1133">Transmembrane helix</keyword>
<dbReference type="GO" id="GO:0004673">
    <property type="term" value="F:protein histidine kinase activity"/>
    <property type="evidence" value="ECO:0007669"/>
    <property type="project" value="UniProtKB-EC"/>
</dbReference>
<dbReference type="InterPro" id="IPR036890">
    <property type="entry name" value="HATPase_C_sf"/>
</dbReference>
<dbReference type="Gene3D" id="3.30.565.10">
    <property type="entry name" value="Histidine kinase-like ATPase, C-terminal domain"/>
    <property type="match status" value="1"/>
</dbReference>
<reference evidence="7 8" key="1">
    <citation type="submission" date="2019-02" db="EMBL/GenBank/DDBJ databases">
        <title>Flavobacterium sp. RD-2-33 isolated from forest soil.</title>
        <authorList>
            <person name="Chaudhary D.K."/>
        </authorList>
    </citation>
    <scope>NUCLEOTIDE SEQUENCE [LARGE SCALE GENOMIC DNA]</scope>
    <source>
        <strain evidence="7 8">RD-2-33</strain>
    </source>
</reference>
<evidence type="ECO:0000256" key="4">
    <source>
        <dbReference type="ARBA" id="ARBA00022777"/>
    </source>
</evidence>
<evidence type="ECO:0000256" key="1">
    <source>
        <dbReference type="ARBA" id="ARBA00000085"/>
    </source>
</evidence>
<keyword evidence="8" id="KW-1185">Reference proteome</keyword>
<protein>
    <recommendedName>
        <fullName evidence="2">histidine kinase</fullName>
        <ecNumber evidence="2">2.7.13.3</ecNumber>
    </recommendedName>
</protein>
<evidence type="ECO:0000313" key="8">
    <source>
        <dbReference type="Proteomes" id="UP000293300"/>
    </source>
</evidence>